<keyword evidence="2" id="KW-0238">DNA-binding</keyword>
<evidence type="ECO:0000313" key="6">
    <source>
        <dbReference type="EMBL" id="PKU25084.1"/>
    </source>
</evidence>
<protein>
    <submittedName>
        <fullName evidence="6">Transcriptional regulator</fullName>
    </submittedName>
</protein>
<dbReference type="Gene3D" id="3.40.50.2300">
    <property type="match status" value="2"/>
</dbReference>
<keyword evidence="3" id="KW-0804">Transcription</keyword>
<dbReference type="PROSITE" id="PS50932">
    <property type="entry name" value="HTH_LACI_2"/>
    <property type="match status" value="1"/>
</dbReference>
<dbReference type="InterPro" id="IPR028082">
    <property type="entry name" value="Peripla_BP_I"/>
</dbReference>
<evidence type="ECO:0000256" key="1">
    <source>
        <dbReference type="ARBA" id="ARBA00023015"/>
    </source>
</evidence>
<reference evidence="7" key="1">
    <citation type="submission" date="2017-12" db="EMBL/GenBank/DDBJ databases">
        <title>Draft genome sequence of Telmatospirillum siberiense 26-4b1T, an acidotolerant peatland alphaproteobacterium potentially involved in sulfur cycling.</title>
        <authorList>
            <person name="Hausmann B."/>
            <person name="Pjevac P."/>
            <person name="Schreck K."/>
            <person name="Herbold C.W."/>
            <person name="Daims H."/>
            <person name="Wagner M."/>
            <person name="Pester M."/>
            <person name="Loy A."/>
        </authorList>
    </citation>
    <scope>NUCLEOTIDE SEQUENCE [LARGE SCALE GENOMIC DNA]</scope>
    <source>
        <strain evidence="7">26-4b1</strain>
    </source>
</reference>
<feature type="region of interest" description="Disordered" evidence="4">
    <location>
        <begin position="22"/>
        <end position="53"/>
    </location>
</feature>
<dbReference type="GO" id="GO:0000976">
    <property type="term" value="F:transcription cis-regulatory region binding"/>
    <property type="evidence" value="ECO:0007669"/>
    <property type="project" value="TreeGrafter"/>
</dbReference>
<dbReference type="AlphaFoldDB" id="A0A2N3PXF3"/>
<dbReference type="SMART" id="SM00354">
    <property type="entry name" value="HTH_LACI"/>
    <property type="match status" value="1"/>
</dbReference>
<evidence type="ECO:0000256" key="3">
    <source>
        <dbReference type="ARBA" id="ARBA00023163"/>
    </source>
</evidence>
<dbReference type="CDD" id="cd01575">
    <property type="entry name" value="PBP1_GntR"/>
    <property type="match status" value="1"/>
</dbReference>
<evidence type="ECO:0000259" key="5">
    <source>
        <dbReference type="PROSITE" id="PS50932"/>
    </source>
</evidence>
<dbReference type="PROSITE" id="PS00356">
    <property type="entry name" value="HTH_LACI_1"/>
    <property type="match status" value="1"/>
</dbReference>
<evidence type="ECO:0000256" key="2">
    <source>
        <dbReference type="ARBA" id="ARBA00023125"/>
    </source>
</evidence>
<dbReference type="InterPro" id="IPR046335">
    <property type="entry name" value="LacI/GalR-like_sensor"/>
</dbReference>
<dbReference type="Gene3D" id="1.10.260.40">
    <property type="entry name" value="lambda repressor-like DNA-binding domains"/>
    <property type="match status" value="1"/>
</dbReference>
<dbReference type="Pfam" id="PF00356">
    <property type="entry name" value="LacI"/>
    <property type="match status" value="1"/>
</dbReference>
<dbReference type="Proteomes" id="UP000233293">
    <property type="component" value="Unassembled WGS sequence"/>
</dbReference>
<dbReference type="GO" id="GO:0003700">
    <property type="term" value="F:DNA-binding transcription factor activity"/>
    <property type="evidence" value="ECO:0007669"/>
    <property type="project" value="TreeGrafter"/>
</dbReference>
<dbReference type="PRINTS" id="PR00036">
    <property type="entry name" value="HTHLACI"/>
</dbReference>
<dbReference type="SUPFAM" id="SSF53822">
    <property type="entry name" value="Periplasmic binding protein-like I"/>
    <property type="match status" value="1"/>
</dbReference>
<sequence>MRFVRFHRDAKTTFDHLKGLLVPGSLPPDDPTGSLKQIDPTPGEPHPAPSASGAITLGDVARLAGVSPSTVSRVLNRPELVNAKTTEAVRAAIAETAYVPNLLAGGLASKRSRLVAAIVPTIANSIFTEAVEALTDRLEEAGYHVLLGLTGYPATREAKLVEAILSRRPEGVFLTGVNHAPETYRRLRAAGIPVVETWDITDNPIDVVIGFSHAAVGRAVATYLTDKGYRRLAMVWADDERAKIRRQGFLAALSEKGIGDVRTSMVPAPGNLQRGREGLARLLDEPGPSPQAVFCSSDALAQGVLAEAQARHLTIPGDLAVIGFGDLDLAAYTYPALTTVRIDRHAIGLKAAEAMLARIDGRQEVERTVDIGFRLIERAST</sequence>
<evidence type="ECO:0000256" key="4">
    <source>
        <dbReference type="SAM" id="MobiDB-lite"/>
    </source>
</evidence>
<dbReference type="CDD" id="cd01392">
    <property type="entry name" value="HTH_LacI"/>
    <property type="match status" value="1"/>
</dbReference>
<dbReference type="PANTHER" id="PTHR30146">
    <property type="entry name" value="LACI-RELATED TRANSCRIPTIONAL REPRESSOR"/>
    <property type="match status" value="1"/>
</dbReference>
<name>A0A2N3PXF3_9PROT</name>
<dbReference type="OrthoDB" id="7170131at2"/>
<dbReference type="RefSeq" id="WP_101250011.1">
    <property type="nucleotide sequence ID" value="NZ_PIUM01000006.1"/>
</dbReference>
<keyword evidence="1" id="KW-0805">Transcription regulation</keyword>
<accession>A0A2N3PXF3</accession>
<keyword evidence="7" id="KW-1185">Reference proteome</keyword>
<dbReference type="InterPro" id="IPR010982">
    <property type="entry name" value="Lambda_DNA-bd_dom_sf"/>
</dbReference>
<dbReference type="SUPFAM" id="SSF47413">
    <property type="entry name" value="lambda repressor-like DNA-binding domains"/>
    <property type="match status" value="1"/>
</dbReference>
<proteinExistence type="predicted"/>
<evidence type="ECO:0000313" key="7">
    <source>
        <dbReference type="Proteomes" id="UP000233293"/>
    </source>
</evidence>
<dbReference type="Pfam" id="PF13377">
    <property type="entry name" value="Peripla_BP_3"/>
    <property type="match status" value="1"/>
</dbReference>
<dbReference type="InterPro" id="IPR000843">
    <property type="entry name" value="HTH_LacI"/>
</dbReference>
<dbReference type="EMBL" id="PIUM01000006">
    <property type="protein sequence ID" value="PKU25084.1"/>
    <property type="molecule type" value="Genomic_DNA"/>
</dbReference>
<comment type="caution">
    <text evidence="6">The sequence shown here is derived from an EMBL/GenBank/DDBJ whole genome shotgun (WGS) entry which is preliminary data.</text>
</comment>
<dbReference type="PANTHER" id="PTHR30146:SF33">
    <property type="entry name" value="TRANSCRIPTIONAL REGULATOR"/>
    <property type="match status" value="1"/>
</dbReference>
<feature type="domain" description="HTH lacI-type" evidence="5">
    <location>
        <begin position="55"/>
        <end position="109"/>
    </location>
</feature>
<gene>
    <name evidence="6" type="ORF">CWS72_07700</name>
</gene>
<organism evidence="6 7">
    <name type="scientific">Telmatospirillum siberiense</name>
    <dbReference type="NCBI Taxonomy" id="382514"/>
    <lineage>
        <taxon>Bacteria</taxon>
        <taxon>Pseudomonadati</taxon>
        <taxon>Pseudomonadota</taxon>
        <taxon>Alphaproteobacteria</taxon>
        <taxon>Rhodospirillales</taxon>
        <taxon>Rhodospirillaceae</taxon>
        <taxon>Telmatospirillum</taxon>
    </lineage>
</organism>